<evidence type="ECO:0000313" key="3">
    <source>
        <dbReference type="Proteomes" id="UP001642484"/>
    </source>
</evidence>
<feature type="region of interest" description="Disordered" evidence="1">
    <location>
        <begin position="168"/>
        <end position="203"/>
    </location>
</feature>
<evidence type="ECO:0008006" key="4">
    <source>
        <dbReference type="Google" id="ProtNLM"/>
    </source>
</evidence>
<feature type="compositionally biased region" description="Low complexity" evidence="1">
    <location>
        <begin position="178"/>
        <end position="199"/>
    </location>
</feature>
<reference evidence="2 3" key="1">
    <citation type="submission" date="2024-02" db="EMBL/GenBank/DDBJ databases">
        <authorList>
            <person name="Chen Y."/>
            <person name="Shah S."/>
            <person name="Dougan E. K."/>
            <person name="Thang M."/>
            <person name="Chan C."/>
        </authorList>
    </citation>
    <scope>NUCLEOTIDE SEQUENCE [LARGE SCALE GENOMIC DNA]</scope>
</reference>
<name>A0ABP0Q1U4_9DINO</name>
<evidence type="ECO:0000313" key="2">
    <source>
        <dbReference type="EMBL" id="CAK9081922.1"/>
    </source>
</evidence>
<gene>
    <name evidence="2" type="ORF">CCMP2556_LOCUS40048</name>
</gene>
<accession>A0ABP0Q1U4</accession>
<evidence type="ECO:0000256" key="1">
    <source>
        <dbReference type="SAM" id="MobiDB-lite"/>
    </source>
</evidence>
<dbReference type="Proteomes" id="UP001642484">
    <property type="component" value="Unassembled WGS sequence"/>
</dbReference>
<dbReference type="EMBL" id="CAXAMN010023895">
    <property type="protein sequence ID" value="CAK9081922.1"/>
    <property type="molecule type" value="Genomic_DNA"/>
</dbReference>
<organism evidence="2 3">
    <name type="scientific">Durusdinium trenchii</name>
    <dbReference type="NCBI Taxonomy" id="1381693"/>
    <lineage>
        <taxon>Eukaryota</taxon>
        <taxon>Sar</taxon>
        <taxon>Alveolata</taxon>
        <taxon>Dinophyceae</taxon>
        <taxon>Suessiales</taxon>
        <taxon>Symbiodiniaceae</taxon>
        <taxon>Durusdinium</taxon>
    </lineage>
</organism>
<protein>
    <recommendedName>
        <fullName evidence="4">Amidohydrolase-related domain-containing protein</fullName>
    </recommendedName>
</protein>
<keyword evidence="3" id="KW-1185">Reference proteome</keyword>
<proteinExistence type="predicted"/>
<sequence length="347" mass="39129">MECCTAFCGLLKILGRINVRVALGWKKQTWPQDEWVWQYEEDAIDPEIAIVDAHHHFFDPVEHEQWPVAKPLRKLIFMQDGHDLVRGIITDPAMASLPYCFGERAPLLARYKGPELLRDIKGNGKGHRIVNTVFIECGWKTPGEAVQCMEPVKEADMVRSDFWSSQRTIPGHQRRGLGSSAPSGPTSSGGAPAGSGSETAGRDEKSLFKSIDSKILPSMPVPDTSKWNTRPSEILGFHSYLDQLTAWIGMMQPEFSKEVREIVSSTRPIQDSDLSPSQKERSSRLYYILKQALEKSPRVQSIVKLHESSLGVTTTTNGYRLLQKLKEEYSLQTRSEALHFRSCLFEL</sequence>
<comment type="caution">
    <text evidence="2">The sequence shown here is derived from an EMBL/GenBank/DDBJ whole genome shotgun (WGS) entry which is preliminary data.</text>
</comment>